<reference evidence="1 2" key="1">
    <citation type="submission" date="2018-06" db="EMBL/GenBank/DDBJ databases">
        <title>Genomic Encyclopedia of Type Strains, Phase IV (KMG-IV): sequencing the most valuable type-strain genomes for metagenomic binning, comparative biology and taxonomic classification.</title>
        <authorList>
            <person name="Goeker M."/>
        </authorList>
    </citation>
    <scope>NUCLEOTIDE SEQUENCE [LARGE SCALE GENOMIC DNA]</scope>
    <source>
        <strain evidence="1 2">DSM 15140</strain>
    </source>
</reference>
<gene>
    <name evidence="1" type="ORF">DES48_10919</name>
</gene>
<evidence type="ECO:0000313" key="1">
    <source>
        <dbReference type="EMBL" id="RBO95182.1"/>
    </source>
</evidence>
<proteinExistence type="predicted"/>
<dbReference type="PROSITE" id="PS51257">
    <property type="entry name" value="PROKAR_LIPOPROTEIN"/>
    <property type="match status" value="1"/>
</dbReference>
<dbReference type="RefSeq" id="WP_079707878.1">
    <property type="nucleotide sequence ID" value="NZ_BAABQN010000006.1"/>
</dbReference>
<evidence type="ECO:0000313" key="2">
    <source>
        <dbReference type="Proteomes" id="UP000252254"/>
    </source>
</evidence>
<sequence>MVKKVIFAVLILTILGGCQNDEVEEQSTEFTSNPRSNETYPISNEDVSFTIAGKNITSKLISECWVVNNCSKESAAIIYPRNIKDATENLQVTKVTANEPIVLNIKGEQPEKISYTVYEEKSKGVRIKTKTSYDNTLSIHGSGTKRVLVTLGWRSNGDEFLGVIAKGFVIKIV</sequence>
<dbReference type="Proteomes" id="UP000252254">
    <property type="component" value="Unassembled WGS sequence"/>
</dbReference>
<evidence type="ECO:0008006" key="3">
    <source>
        <dbReference type="Google" id="ProtNLM"/>
    </source>
</evidence>
<keyword evidence="2" id="KW-1185">Reference proteome</keyword>
<comment type="caution">
    <text evidence="1">The sequence shown here is derived from an EMBL/GenBank/DDBJ whole genome shotgun (WGS) entry which is preliminary data.</text>
</comment>
<dbReference type="STRING" id="200904.GCA_900168775_03411"/>
<dbReference type="OrthoDB" id="2970978at2"/>
<protein>
    <recommendedName>
        <fullName evidence="3">Lipoprotein</fullName>
    </recommendedName>
</protein>
<accession>A0A366DYM3</accession>
<name>A0A366DYM3_9BACI</name>
<organism evidence="1 2">
    <name type="scientific">Paraliobacillus ryukyuensis</name>
    <dbReference type="NCBI Taxonomy" id="200904"/>
    <lineage>
        <taxon>Bacteria</taxon>
        <taxon>Bacillati</taxon>
        <taxon>Bacillota</taxon>
        <taxon>Bacilli</taxon>
        <taxon>Bacillales</taxon>
        <taxon>Bacillaceae</taxon>
        <taxon>Paraliobacillus</taxon>
    </lineage>
</organism>
<dbReference type="AlphaFoldDB" id="A0A366DYM3"/>
<dbReference type="EMBL" id="QNRI01000009">
    <property type="protein sequence ID" value="RBO95182.1"/>
    <property type="molecule type" value="Genomic_DNA"/>
</dbReference>